<reference evidence="16" key="1">
    <citation type="submission" date="2023-04" db="EMBL/GenBank/DDBJ databases">
        <authorList>
            <person name="Vijverberg K."/>
            <person name="Xiong W."/>
            <person name="Schranz E."/>
        </authorList>
    </citation>
    <scope>NUCLEOTIDE SEQUENCE</scope>
</reference>
<dbReference type="InterPro" id="IPR055414">
    <property type="entry name" value="LRR_R13L4/SHOC2-like"/>
</dbReference>
<evidence type="ECO:0000256" key="6">
    <source>
        <dbReference type="ARBA" id="ARBA00022729"/>
    </source>
</evidence>
<dbReference type="InterPro" id="IPR003591">
    <property type="entry name" value="Leu-rich_rpt_typical-subtyp"/>
</dbReference>
<dbReference type="Pfam" id="PF00560">
    <property type="entry name" value="LRR_1"/>
    <property type="match status" value="11"/>
</dbReference>
<evidence type="ECO:0000256" key="4">
    <source>
        <dbReference type="ARBA" id="ARBA00022614"/>
    </source>
</evidence>
<evidence type="ECO:0000256" key="2">
    <source>
        <dbReference type="ARBA" id="ARBA00009592"/>
    </source>
</evidence>
<evidence type="ECO:0000313" key="16">
    <source>
        <dbReference type="EMBL" id="CAI9289960.1"/>
    </source>
</evidence>
<dbReference type="Gene3D" id="3.80.10.10">
    <property type="entry name" value="Ribonuclease Inhibitor"/>
    <property type="match status" value="3"/>
</dbReference>
<dbReference type="PANTHER" id="PTHR48063:SF103">
    <property type="entry name" value="LEUCINE-RICH RECEPTOR-LIKE KINASE FAMILY PROTEIN"/>
    <property type="match status" value="1"/>
</dbReference>
<keyword evidence="8 12" id="KW-1133">Transmembrane helix</keyword>
<organism evidence="16 17">
    <name type="scientific">Lactuca saligna</name>
    <name type="common">Willowleaf lettuce</name>
    <dbReference type="NCBI Taxonomy" id="75948"/>
    <lineage>
        <taxon>Eukaryota</taxon>
        <taxon>Viridiplantae</taxon>
        <taxon>Streptophyta</taxon>
        <taxon>Embryophyta</taxon>
        <taxon>Tracheophyta</taxon>
        <taxon>Spermatophyta</taxon>
        <taxon>Magnoliopsida</taxon>
        <taxon>eudicotyledons</taxon>
        <taxon>Gunneridae</taxon>
        <taxon>Pentapetalae</taxon>
        <taxon>asterids</taxon>
        <taxon>campanulids</taxon>
        <taxon>Asterales</taxon>
        <taxon>Asteraceae</taxon>
        <taxon>Cichorioideae</taxon>
        <taxon>Cichorieae</taxon>
        <taxon>Lactucinae</taxon>
        <taxon>Lactuca</taxon>
    </lineage>
</organism>
<dbReference type="InterPro" id="IPR013210">
    <property type="entry name" value="LRR_N_plant-typ"/>
</dbReference>
<evidence type="ECO:0000256" key="12">
    <source>
        <dbReference type="SAM" id="Phobius"/>
    </source>
</evidence>
<dbReference type="SMART" id="SM00369">
    <property type="entry name" value="LRR_TYP"/>
    <property type="match status" value="8"/>
</dbReference>
<evidence type="ECO:0000256" key="3">
    <source>
        <dbReference type="ARBA" id="ARBA00022475"/>
    </source>
</evidence>
<dbReference type="InterPro" id="IPR032675">
    <property type="entry name" value="LRR_dom_sf"/>
</dbReference>
<name>A0AA36EDN1_LACSI</name>
<evidence type="ECO:0000256" key="11">
    <source>
        <dbReference type="SAM" id="MobiDB-lite"/>
    </source>
</evidence>
<dbReference type="PROSITE" id="PS51450">
    <property type="entry name" value="LRR"/>
    <property type="match status" value="2"/>
</dbReference>
<evidence type="ECO:0000256" key="9">
    <source>
        <dbReference type="ARBA" id="ARBA00023136"/>
    </source>
</evidence>
<dbReference type="EMBL" id="OX465082">
    <property type="protein sequence ID" value="CAI9289960.1"/>
    <property type="molecule type" value="Genomic_DNA"/>
</dbReference>
<evidence type="ECO:0000256" key="5">
    <source>
        <dbReference type="ARBA" id="ARBA00022692"/>
    </source>
</evidence>
<dbReference type="GO" id="GO:0006952">
    <property type="term" value="P:defense response"/>
    <property type="evidence" value="ECO:0007669"/>
    <property type="project" value="UniProtKB-ARBA"/>
</dbReference>
<feature type="transmembrane region" description="Helical" evidence="12">
    <location>
        <begin position="862"/>
        <end position="884"/>
    </location>
</feature>
<evidence type="ECO:0000256" key="10">
    <source>
        <dbReference type="ARBA" id="ARBA00023180"/>
    </source>
</evidence>
<dbReference type="Pfam" id="PF08263">
    <property type="entry name" value="LRRNT_2"/>
    <property type="match status" value="1"/>
</dbReference>
<feature type="domain" description="Leucine-rich repeat-containing N-terminal plant-type" evidence="14">
    <location>
        <begin position="37"/>
        <end position="76"/>
    </location>
</feature>
<keyword evidence="5 12" id="KW-0812">Transmembrane</keyword>
<dbReference type="Pfam" id="PF23598">
    <property type="entry name" value="LRR_14"/>
    <property type="match status" value="1"/>
</dbReference>
<dbReference type="InterPro" id="IPR001611">
    <property type="entry name" value="Leu-rich_rpt"/>
</dbReference>
<evidence type="ECO:0000256" key="13">
    <source>
        <dbReference type="SAM" id="SignalP"/>
    </source>
</evidence>
<keyword evidence="17" id="KW-1185">Reference proteome</keyword>
<evidence type="ECO:0008006" key="18">
    <source>
        <dbReference type="Google" id="ProtNLM"/>
    </source>
</evidence>
<dbReference type="FunFam" id="3.80.10.10:FF:000213">
    <property type="entry name" value="Tyrosine-sulfated glycopeptide receptor 1"/>
    <property type="match status" value="1"/>
</dbReference>
<keyword evidence="6 13" id="KW-0732">Signal</keyword>
<feature type="signal peptide" evidence="13">
    <location>
        <begin position="1"/>
        <end position="15"/>
    </location>
</feature>
<dbReference type="FunFam" id="3.80.10.10:FF:000383">
    <property type="entry name" value="Leucine-rich repeat receptor protein kinase EMS1"/>
    <property type="match status" value="1"/>
</dbReference>
<dbReference type="SUPFAM" id="SSF52058">
    <property type="entry name" value="L domain-like"/>
    <property type="match status" value="3"/>
</dbReference>
<evidence type="ECO:0000259" key="14">
    <source>
        <dbReference type="Pfam" id="PF08263"/>
    </source>
</evidence>
<feature type="region of interest" description="Disordered" evidence="11">
    <location>
        <begin position="833"/>
        <end position="852"/>
    </location>
</feature>
<dbReference type="PANTHER" id="PTHR48063">
    <property type="entry name" value="LRR RECEPTOR-LIKE KINASE"/>
    <property type="match status" value="1"/>
</dbReference>
<dbReference type="GO" id="GO:0051707">
    <property type="term" value="P:response to other organism"/>
    <property type="evidence" value="ECO:0007669"/>
    <property type="project" value="UniProtKB-ARBA"/>
</dbReference>
<dbReference type="FunFam" id="3.80.10.10:FF:000275">
    <property type="entry name" value="Leucine-rich repeat receptor-like protein kinase"/>
    <property type="match status" value="1"/>
</dbReference>
<dbReference type="InterPro" id="IPR046956">
    <property type="entry name" value="RLP23-like"/>
</dbReference>
<evidence type="ECO:0000256" key="7">
    <source>
        <dbReference type="ARBA" id="ARBA00022737"/>
    </source>
</evidence>
<keyword evidence="10" id="KW-0325">Glycoprotein</keyword>
<keyword evidence="9 12" id="KW-0472">Membrane</keyword>
<accession>A0AA36EDN1</accession>
<comment type="subcellular location">
    <subcellularLocation>
        <location evidence="1">Cell membrane</location>
        <topology evidence="1">Single-pass type I membrane protein</topology>
    </subcellularLocation>
</comment>
<evidence type="ECO:0000259" key="15">
    <source>
        <dbReference type="Pfam" id="PF23598"/>
    </source>
</evidence>
<evidence type="ECO:0000313" key="17">
    <source>
        <dbReference type="Proteomes" id="UP001177003"/>
    </source>
</evidence>
<gene>
    <name evidence="16" type="ORF">LSALG_LOCUS29177</name>
</gene>
<dbReference type="PRINTS" id="PR00019">
    <property type="entry name" value="LEURICHRPT"/>
</dbReference>
<keyword evidence="4" id="KW-0433">Leucine-rich repeat</keyword>
<evidence type="ECO:0000256" key="8">
    <source>
        <dbReference type="ARBA" id="ARBA00022989"/>
    </source>
</evidence>
<feature type="chain" id="PRO_5041314168" description="Leucine-rich repeat-containing N-terminal plant-type domain-containing protein" evidence="13">
    <location>
        <begin position="16"/>
        <end position="915"/>
    </location>
</feature>
<dbReference type="FunFam" id="3.80.10.10:FF:000095">
    <property type="entry name" value="LRR receptor-like serine/threonine-protein kinase GSO1"/>
    <property type="match status" value="1"/>
</dbReference>
<dbReference type="Proteomes" id="UP001177003">
    <property type="component" value="Chromosome 6"/>
</dbReference>
<dbReference type="AlphaFoldDB" id="A0AA36EDN1"/>
<protein>
    <recommendedName>
        <fullName evidence="18">Leucine-rich repeat-containing N-terminal plant-type domain-containing protein</fullName>
    </recommendedName>
</protein>
<proteinExistence type="inferred from homology"/>
<dbReference type="GO" id="GO:0005886">
    <property type="term" value="C:plasma membrane"/>
    <property type="evidence" value="ECO:0007669"/>
    <property type="project" value="UniProtKB-SubCell"/>
</dbReference>
<keyword evidence="7" id="KW-0677">Repeat</keyword>
<keyword evidence="3" id="KW-1003">Cell membrane</keyword>
<evidence type="ECO:0000256" key="1">
    <source>
        <dbReference type="ARBA" id="ARBA00004251"/>
    </source>
</evidence>
<comment type="similarity">
    <text evidence="2">Belongs to the RLP family.</text>
</comment>
<feature type="domain" description="Disease resistance R13L4/SHOC-2-like LRR" evidence="15">
    <location>
        <begin position="87"/>
        <end position="311"/>
    </location>
</feature>
<sequence>MLSFLLLLLVTTTASQLVAVGEGGNDTNGVNMKKCLDKERNALLLFKAPLQHPDDCLSTWRVDEHDCCKWSGVMCSTQTGHVTELYISGCSFVGEISHSLLNLTYLNILDLSYNSFHGTIPTFIGSLTELSYLDLSYNSFNGTIPRSIGSLRELRRLDLSFNSLYGTIPPEFGNLTNLQELHLDSVGRCRVEKVEWLSHLSRLEDLRMDGISLASANHWVDAILSLPKLTHLSLGGCELSQVMYPYSSFLNSSSSSSSISDLSLQNNNLTSSMYRWLLPLTSNSLQILDLSGNMLDGIPKYLGNICSLVSLDFSDNSAIIKFPDFLTNLSGCTSLTLADLIAYGSQFTGSLSNEIQKFSSLGYLDLSDNHLSGSISEKLWELPMLVILDLSFNNLIVPSTYHLSSLSYGKDIHLRSCKMLGPRFPKWIQTLKNLYRLDLSNTGISDTIPLEFWDMWPSQLIYLNLSSNNISGKLPDLLSNFATYSVIDLSSNSFNGQIPKLSSALATLDLSRNKFSGGISFICQIVDGWLEFIDLSHNSFIGQLPDCLWHFKDLKVLNLGHNNLFGRLPPSIGSLIQLQVLYLYKNNFSGELPLSLKNCTSLISLNLGANKFYDNVPVWIGENLSGLYFLLLRSNKFFGTIPLQLCQLSNLQILDMSMNNLHGSIPSCLSNLTSMVQQGGFSQDVQYSTKYLQGSYVDNAMIEWQGDEREFSRTLKLVKSIDLSSNNLTGQIPYQITNLFNLIALNLSKNELSGEIPPKIGEMINLEILDLSRNSFSGRIPSRMSHMSFLNYLDLSYNNFSGRIPTSTQLQSFQPSRYNGNAHLCGPPLTKKCPGDEESESPPIIGKSEGDGEDIDDELERWFYIGGGMGFVTGFWIACGVLLFNRRGRHAFFQFYDSFKDWVYVKVVVFIANLQ</sequence>